<dbReference type="Pfam" id="PF00589">
    <property type="entry name" value="Phage_integrase"/>
    <property type="match status" value="1"/>
</dbReference>
<dbReference type="GO" id="GO:0015074">
    <property type="term" value="P:DNA integration"/>
    <property type="evidence" value="ECO:0007669"/>
    <property type="project" value="InterPro"/>
</dbReference>
<dbReference type="Proteomes" id="UP001199322">
    <property type="component" value="Unassembled WGS sequence"/>
</dbReference>
<dbReference type="SUPFAM" id="SSF56349">
    <property type="entry name" value="DNA breaking-rejoining enzymes"/>
    <property type="match status" value="1"/>
</dbReference>
<feature type="region of interest" description="Disordered" evidence="2">
    <location>
        <begin position="49"/>
        <end position="72"/>
    </location>
</feature>
<feature type="region of interest" description="Disordered" evidence="2">
    <location>
        <begin position="157"/>
        <end position="182"/>
    </location>
</feature>
<evidence type="ECO:0000259" key="3">
    <source>
        <dbReference type="Pfam" id="PF00589"/>
    </source>
</evidence>
<dbReference type="GO" id="GO:0006310">
    <property type="term" value="P:DNA recombination"/>
    <property type="evidence" value="ECO:0007669"/>
    <property type="project" value="UniProtKB-KW"/>
</dbReference>
<sequence>MKQGPQAIAEGLFLCAEFLELRHFLELSPCGGEQAESKLNPDVTRTKNRLQQEWPKSGSTVATDGARSVQRVTQTKVEPLTPKPMPMPMPKLGRGKLSPKWTGVAEGFFVGGDWRNEHVRPLDVFVIETAMRRGKLLSLRWPDVHLADGIVQLHDTKNGEGRDVPLSKRTGARPNATPSSIRSSVTTIRSPLARRALCSMSSLFGGCAPT</sequence>
<dbReference type="InterPro" id="IPR002104">
    <property type="entry name" value="Integrase_catalytic"/>
</dbReference>
<organism evidence="4 5">
    <name type="scientific">Ralstonia pickettii</name>
    <name type="common">Burkholderia pickettii</name>
    <dbReference type="NCBI Taxonomy" id="329"/>
    <lineage>
        <taxon>Bacteria</taxon>
        <taxon>Pseudomonadati</taxon>
        <taxon>Pseudomonadota</taxon>
        <taxon>Betaproteobacteria</taxon>
        <taxon>Burkholderiales</taxon>
        <taxon>Burkholderiaceae</taxon>
        <taxon>Ralstonia</taxon>
    </lineage>
</organism>
<comment type="caution">
    <text evidence="4">The sequence shown here is derived from an EMBL/GenBank/DDBJ whole genome shotgun (WGS) entry which is preliminary data.</text>
</comment>
<evidence type="ECO:0000313" key="5">
    <source>
        <dbReference type="Proteomes" id="UP001199322"/>
    </source>
</evidence>
<reference evidence="4" key="1">
    <citation type="submission" date="2018-06" db="EMBL/GenBank/DDBJ databases">
        <authorList>
            <person name="O'Rourke A."/>
        </authorList>
    </citation>
    <scope>NUCLEOTIDE SEQUENCE</scope>
    <source>
        <strain evidence="4">132550021-3</strain>
    </source>
</reference>
<dbReference type="InterPro" id="IPR011010">
    <property type="entry name" value="DNA_brk_join_enz"/>
</dbReference>
<gene>
    <name evidence="4" type="ORF">DEE74_10410</name>
</gene>
<feature type="domain" description="Tyr recombinase" evidence="3">
    <location>
        <begin position="125"/>
        <end position="169"/>
    </location>
</feature>
<evidence type="ECO:0000256" key="1">
    <source>
        <dbReference type="ARBA" id="ARBA00023172"/>
    </source>
</evidence>
<keyword evidence="1" id="KW-0233">DNA recombination</keyword>
<dbReference type="InterPro" id="IPR013762">
    <property type="entry name" value="Integrase-like_cat_sf"/>
</dbReference>
<dbReference type="RefSeq" id="WP_179817584.1">
    <property type="nucleotide sequence ID" value="NZ_JACBXL010000011.1"/>
</dbReference>
<evidence type="ECO:0000256" key="2">
    <source>
        <dbReference type="SAM" id="MobiDB-lite"/>
    </source>
</evidence>
<dbReference type="EMBL" id="QGBI01000008">
    <property type="protein sequence ID" value="MBX3890277.1"/>
    <property type="molecule type" value="Genomic_DNA"/>
</dbReference>
<feature type="compositionally biased region" description="Basic and acidic residues" evidence="2">
    <location>
        <begin position="157"/>
        <end position="166"/>
    </location>
</feature>
<dbReference type="AlphaFoldDB" id="A0AAW4Q4B2"/>
<name>A0AAW4Q4B2_RALPI</name>
<evidence type="ECO:0000313" key="4">
    <source>
        <dbReference type="EMBL" id="MBX3890277.1"/>
    </source>
</evidence>
<dbReference type="GO" id="GO:0003677">
    <property type="term" value="F:DNA binding"/>
    <property type="evidence" value="ECO:0007669"/>
    <property type="project" value="InterPro"/>
</dbReference>
<protein>
    <recommendedName>
        <fullName evidence="3">Tyr recombinase domain-containing protein</fullName>
    </recommendedName>
</protein>
<proteinExistence type="predicted"/>
<dbReference type="Gene3D" id="1.10.443.10">
    <property type="entry name" value="Intergrase catalytic core"/>
    <property type="match status" value="1"/>
</dbReference>
<accession>A0AAW4Q4B2</accession>